<dbReference type="EMBL" id="CACVAS010000052">
    <property type="protein sequence ID" value="CAA6808436.1"/>
    <property type="molecule type" value="Genomic_DNA"/>
</dbReference>
<reference evidence="1" key="1">
    <citation type="submission" date="2020-01" db="EMBL/GenBank/DDBJ databases">
        <authorList>
            <person name="Meier V. D."/>
            <person name="Meier V D."/>
        </authorList>
    </citation>
    <scope>NUCLEOTIDE SEQUENCE</scope>
    <source>
        <strain evidence="1">HLG_WM_MAG_01</strain>
    </source>
</reference>
<sequence length="400" mass="48024">MFLIYNTELRMNSLTHFLDEVQELKNKHEQLNQRDAKGFNLFSLLLKSTDEVHLHSKFIYELLNPKGSHHQARLFLNLFLEELGLEVSSKDLAVFREKENIDILIESSQGVIVIENKIHSEDHSSQLSRYIKSMQNQGYKRKNISLVYLTLFGHQPTEKKMQNFSIIISYRKNIVRWLERSLKEIENIPILRETLQQYLNLVKELTYQSTQKGYLVEVKKLLLQENKLQQIMALEEPILEAKIETQLLFWHTLLAKLMPHYAFSFYNINNDKSLKNSVRRYYNLQKNHQDYGVRYQVEENLHFFIELRKNIYYGFEFENEENVELEQKKVLDELEVVWEEGSSLIYWKYPSKKLNFRKFNHQNIFDLLNEKQREKDISRISREIINIISNYKRSMACLVE</sequence>
<evidence type="ECO:0000313" key="1">
    <source>
        <dbReference type="EMBL" id="CAA6808436.1"/>
    </source>
</evidence>
<name>A0A6S6SV15_9BACT</name>
<dbReference type="Pfam" id="PF14281">
    <property type="entry name" value="PDDEXK_4"/>
    <property type="match status" value="1"/>
</dbReference>
<gene>
    <name evidence="1" type="ORF">HELGO_WM35367</name>
</gene>
<protein>
    <recommendedName>
        <fullName evidence="2">PD-(D/E)XK nuclease superfamily protein</fullName>
    </recommendedName>
</protein>
<dbReference type="InterPro" id="IPR029470">
    <property type="entry name" value="PDDEXK_4"/>
</dbReference>
<dbReference type="AlphaFoldDB" id="A0A6S6SV15"/>
<proteinExistence type="predicted"/>
<accession>A0A6S6SV15</accession>
<evidence type="ECO:0008006" key="2">
    <source>
        <dbReference type="Google" id="ProtNLM"/>
    </source>
</evidence>
<organism evidence="1">
    <name type="scientific">uncultured Sulfurovum sp</name>
    <dbReference type="NCBI Taxonomy" id="269237"/>
    <lineage>
        <taxon>Bacteria</taxon>
        <taxon>Pseudomonadati</taxon>
        <taxon>Campylobacterota</taxon>
        <taxon>Epsilonproteobacteria</taxon>
        <taxon>Campylobacterales</taxon>
        <taxon>Sulfurovaceae</taxon>
        <taxon>Sulfurovum</taxon>
        <taxon>environmental samples</taxon>
    </lineage>
</organism>